<dbReference type="PANTHER" id="PTHR35010">
    <property type="entry name" value="BLL4672 PROTEIN-RELATED"/>
    <property type="match status" value="1"/>
</dbReference>
<sequence length="276" mass="30956">MNQTTNPARDRRRRPGRAARPGRAESELPDFGGWVRRVREQRRLTRSRAAGLLHVSTELLKKIEYGTVACSSAVLDHLVVAYDLDHAQQRHTRDLAQPAIPLPPVSELRARAGSPEHRAKLAYLDRRNLAGAYLDPLWNVVLANDRFRAELPDVEHYRDNIALWFFHPDSPTPTAEAFVVHWNSTATHLVASLRGAFGRHRTTPAAFTLYQQLRDAPAFAQAWDTSLSVAYGFRTEQPILVHDPATGEPCTARIHLGAQGSPDLHFFLAYRDGPPS</sequence>
<dbReference type="RefSeq" id="WP_163848131.1">
    <property type="nucleotide sequence ID" value="NZ_AP026975.1"/>
</dbReference>
<organism evidence="3 4">
    <name type="scientific">Nocardia cyriacigeorgica</name>
    <dbReference type="NCBI Taxonomy" id="135487"/>
    <lineage>
        <taxon>Bacteria</taxon>
        <taxon>Bacillati</taxon>
        <taxon>Actinomycetota</taxon>
        <taxon>Actinomycetes</taxon>
        <taxon>Mycobacteriales</taxon>
        <taxon>Nocardiaceae</taxon>
        <taxon>Nocardia</taxon>
    </lineage>
</organism>
<dbReference type="InterPro" id="IPR041413">
    <property type="entry name" value="MLTR_LBD"/>
</dbReference>
<protein>
    <submittedName>
        <fullName evidence="3">Helix-turn-helix domain-containing protein</fullName>
    </submittedName>
</protein>
<dbReference type="Proteomes" id="UP000471166">
    <property type="component" value="Unassembled WGS sequence"/>
</dbReference>
<proteinExistence type="predicted"/>
<feature type="domain" description="MmyB-like transcription regulator ligand binding" evidence="2">
    <location>
        <begin position="134"/>
        <end position="263"/>
    </location>
</feature>
<name>A0A6P1D1V6_9NOCA</name>
<dbReference type="CDD" id="cd00093">
    <property type="entry name" value="HTH_XRE"/>
    <property type="match status" value="1"/>
</dbReference>
<evidence type="ECO:0000256" key="1">
    <source>
        <dbReference type="SAM" id="MobiDB-lite"/>
    </source>
</evidence>
<dbReference type="Pfam" id="PF17765">
    <property type="entry name" value="MLTR_LBD"/>
    <property type="match status" value="1"/>
</dbReference>
<reference evidence="3 4" key="1">
    <citation type="submission" date="2020-01" db="EMBL/GenBank/DDBJ databases">
        <title>Genetics and antimicrobial susceptibilities of Nocardia species isolated from the soil; a comparison with species isolated from humans.</title>
        <authorList>
            <person name="Carrasco G."/>
            <person name="Monzon S."/>
            <person name="Sansegundo M."/>
            <person name="Garcia E."/>
            <person name="Garrido N."/>
            <person name="Medina M.J."/>
            <person name="Villalon P."/>
            <person name="Ramirez-Arocha A.C."/>
            <person name="Jimenez P."/>
            <person name="Cuesta I."/>
            <person name="Valdezate S."/>
        </authorList>
    </citation>
    <scope>NUCLEOTIDE SEQUENCE [LARGE SCALE GENOMIC DNA]</scope>
    <source>
        <strain evidence="3 4">CNM20110626</strain>
    </source>
</reference>
<dbReference type="InterPro" id="IPR001387">
    <property type="entry name" value="Cro/C1-type_HTH"/>
</dbReference>
<dbReference type="AlphaFoldDB" id="A0A6P1D1V6"/>
<accession>A0A6P1D1V6</accession>
<dbReference type="InterPro" id="IPR010982">
    <property type="entry name" value="Lambda_DNA-bd_dom_sf"/>
</dbReference>
<dbReference type="Gene3D" id="3.30.450.180">
    <property type="match status" value="1"/>
</dbReference>
<evidence type="ECO:0000259" key="2">
    <source>
        <dbReference type="Pfam" id="PF17765"/>
    </source>
</evidence>
<dbReference type="PANTHER" id="PTHR35010:SF2">
    <property type="entry name" value="BLL4672 PROTEIN"/>
    <property type="match status" value="1"/>
</dbReference>
<dbReference type="SUPFAM" id="SSF47413">
    <property type="entry name" value="lambda repressor-like DNA-binding domains"/>
    <property type="match status" value="1"/>
</dbReference>
<feature type="region of interest" description="Disordered" evidence="1">
    <location>
        <begin position="1"/>
        <end position="26"/>
    </location>
</feature>
<evidence type="ECO:0000313" key="3">
    <source>
        <dbReference type="EMBL" id="NEW36615.1"/>
    </source>
</evidence>
<evidence type="ECO:0000313" key="4">
    <source>
        <dbReference type="Proteomes" id="UP000471166"/>
    </source>
</evidence>
<comment type="caution">
    <text evidence="3">The sequence shown here is derived from an EMBL/GenBank/DDBJ whole genome shotgun (WGS) entry which is preliminary data.</text>
</comment>
<dbReference type="EMBL" id="JAAGVB010000086">
    <property type="protein sequence ID" value="NEW36615.1"/>
    <property type="molecule type" value="Genomic_DNA"/>
</dbReference>
<dbReference type="Pfam" id="PF13560">
    <property type="entry name" value="HTH_31"/>
    <property type="match status" value="1"/>
</dbReference>
<gene>
    <name evidence="3" type="ORF">GV791_29245</name>
</gene>
<dbReference type="GO" id="GO:0003677">
    <property type="term" value="F:DNA binding"/>
    <property type="evidence" value="ECO:0007669"/>
    <property type="project" value="InterPro"/>
</dbReference>
<dbReference type="Gene3D" id="1.10.260.40">
    <property type="entry name" value="lambda repressor-like DNA-binding domains"/>
    <property type="match status" value="1"/>
</dbReference>